<evidence type="ECO:0000313" key="2">
    <source>
        <dbReference type="EMBL" id="EGF92940.1"/>
    </source>
</evidence>
<gene>
    <name evidence="2" type="ORF">ABI_13790</name>
</gene>
<organism evidence="2 3">
    <name type="scientific">Asticcacaulis biprosthecium C19</name>
    <dbReference type="NCBI Taxonomy" id="715226"/>
    <lineage>
        <taxon>Bacteria</taxon>
        <taxon>Pseudomonadati</taxon>
        <taxon>Pseudomonadota</taxon>
        <taxon>Alphaproteobacteria</taxon>
        <taxon>Caulobacterales</taxon>
        <taxon>Caulobacteraceae</taxon>
        <taxon>Asticcacaulis</taxon>
    </lineage>
</organism>
<proteinExistence type="predicted"/>
<evidence type="ECO:0000256" key="1">
    <source>
        <dbReference type="SAM" id="MobiDB-lite"/>
    </source>
</evidence>
<dbReference type="RefSeq" id="WP_006272125.1">
    <property type="nucleotide sequence ID" value="NZ_GL883077.1"/>
</dbReference>
<dbReference type="STRING" id="715226.ABI_13790"/>
<sequence length="178" mass="18435">MDKPRDDANYPTSTGNAPDLFGEKAGQSQSAAEQGQTPGGMNPFQSGSAFASTAGLTANLSVQGGTARDASAAGDPTFATEVQNNAAEVVADDAGSVTQAPDDGDNVNSDPSEPNAVDAVTYEGKKVFSPHELNQAGEDKEYFHPDKDHKFDAPKDANDHALTPDIEVKPDNTVGRVG</sequence>
<dbReference type="HOGENOM" id="CLU_1507659_0_0_5"/>
<dbReference type="Proteomes" id="UP000006512">
    <property type="component" value="Unassembled WGS sequence"/>
</dbReference>
<keyword evidence="3" id="KW-1185">Reference proteome</keyword>
<dbReference type="AlphaFoldDB" id="F4QIF1"/>
<name>F4QIF1_9CAUL</name>
<feature type="compositionally biased region" description="Basic and acidic residues" evidence="1">
    <location>
        <begin position="137"/>
        <end position="159"/>
    </location>
</feature>
<feature type="region of interest" description="Disordered" evidence="1">
    <location>
        <begin position="129"/>
        <end position="178"/>
    </location>
</feature>
<feature type="region of interest" description="Disordered" evidence="1">
    <location>
        <begin position="91"/>
        <end position="116"/>
    </location>
</feature>
<dbReference type="OrthoDB" id="7174000at2"/>
<feature type="region of interest" description="Disordered" evidence="1">
    <location>
        <begin position="1"/>
        <end position="49"/>
    </location>
</feature>
<evidence type="ECO:0000313" key="3">
    <source>
        <dbReference type="Proteomes" id="UP000006512"/>
    </source>
</evidence>
<accession>F4QIF1</accession>
<reference evidence="3" key="1">
    <citation type="submission" date="2011-03" db="EMBL/GenBank/DDBJ databases">
        <title>Draft genome sequence of Brevundimonas diminuta.</title>
        <authorList>
            <person name="Brown P.J.B."/>
            <person name="Buechlein A."/>
            <person name="Hemmerich C."/>
            <person name="Brun Y.V."/>
        </authorList>
    </citation>
    <scope>NUCLEOTIDE SEQUENCE [LARGE SCALE GENOMIC DNA]</scope>
    <source>
        <strain evidence="3">C19</strain>
    </source>
</reference>
<dbReference type="EMBL" id="GL883077">
    <property type="protein sequence ID" value="EGF92940.1"/>
    <property type="molecule type" value="Genomic_DNA"/>
</dbReference>
<feature type="compositionally biased region" description="Low complexity" evidence="1">
    <location>
        <begin position="25"/>
        <end position="36"/>
    </location>
</feature>
<protein>
    <submittedName>
        <fullName evidence="2">Uncharacterized protein</fullName>
    </submittedName>
</protein>